<dbReference type="Proteomes" id="UP000652013">
    <property type="component" value="Unassembled WGS sequence"/>
</dbReference>
<dbReference type="SUPFAM" id="SSF55136">
    <property type="entry name" value="Probable bacterial effector-binding domain"/>
    <property type="match status" value="1"/>
</dbReference>
<dbReference type="EMBL" id="BOOY01000031">
    <property type="protein sequence ID" value="GIJ05094.1"/>
    <property type="molecule type" value="Genomic_DNA"/>
</dbReference>
<dbReference type="InterPro" id="IPR011256">
    <property type="entry name" value="Reg_factor_effector_dom_sf"/>
</dbReference>
<dbReference type="SMART" id="SM00871">
    <property type="entry name" value="AraC_E_bind"/>
    <property type="match status" value="1"/>
</dbReference>
<keyword evidence="3" id="KW-1185">Reference proteome</keyword>
<evidence type="ECO:0000259" key="1">
    <source>
        <dbReference type="SMART" id="SM00871"/>
    </source>
</evidence>
<dbReference type="InterPro" id="IPR010499">
    <property type="entry name" value="AraC_E-bd"/>
</dbReference>
<dbReference type="Pfam" id="PF06445">
    <property type="entry name" value="GyrI-like"/>
    <property type="match status" value="1"/>
</dbReference>
<proteinExistence type="predicted"/>
<dbReference type="AlphaFoldDB" id="A0A8J3YBZ7"/>
<reference evidence="2" key="1">
    <citation type="submission" date="2021-01" db="EMBL/GenBank/DDBJ databases">
        <title>Whole genome shotgun sequence of Spirilliplanes yamanashiensis NBRC 15828.</title>
        <authorList>
            <person name="Komaki H."/>
            <person name="Tamura T."/>
        </authorList>
    </citation>
    <scope>NUCLEOTIDE SEQUENCE</scope>
    <source>
        <strain evidence="2">NBRC 15828</strain>
    </source>
</reference>
<protein>
    <submittedName>
        <fullName evidence="2">DNA gyrase inhibitor</fullName>
    </submittedName>
</protein>
<evidence type="ECO:0000313" key="2">
    <source>
        <dbReference type="EMBL" id="GIJ05094.1"/>
    </source>
</evidence>
<dbReference type="RefSeq" id="WP_203940312.1">
    <property type="nucleotide sequence ID" value="NZ_BAAAGJ010000011.1"/>
</dbReference>
<feature type="domain" description="AraC effector-binding" evidence="1">
    <location>
        <begin position="1"/>
        <end position="160"/>
    </location>
</feature>
<comment type="caution">
    <text evidence="2">The sequence shown here is derived from an EMBL/GenBank/DDBJ whole genome shotgun (WGS) entry which is preliminary data.</text>
</comment>
<dbReference type="Gene3D" id="3.20.80.10">
    <property type="entry name" value="Regulatory factor, effector binding domain"/>
    <property type="match status" value="1"/>
</dbReference>
<accession>A0A8J3YBZ7</accession>
<dbReference type="InterPro" id="IPR029442">
    <property type="entry name" value="GyrI-like"/>
</dbReference>
<name>A0A8J3YBZ7_9ACTN</name>
<gene>
    <name evidence="2" type="ORF">Sya03_44460</name>
</gene>
<sequence length="161" mass="17157">MPTVEQRAAQPYVAVRGHVTMQTVGHVAARVSEVFDWLGERGIDAAGAPFLRYEVIDMVGVLAIAAGVPVAQPVTGDGEVVAGELPAGRYVVALHTGHPDTLEAATRDLLDWAAAQGLAFDVAPGPDGEQWGARLETYLSDPAEEPDLSQWRTELAFRLAE</sequence>
<organism evidence="2 3">
    <name type="scientific">Spirilliplanes yamanashiensis</name>
    <dbReference type="NCBI Taxonomy" id="42233"/>
    <lineage>
        <taxon>Bacteria</taxon>
        <taxon>Bacillati</taxon>
        <taxon>Actinomycetota</taxon>
        <taxon>Actinomycetes</taxon>
        <taxon>Micromonosporales</taxon>
        <taxon>Micromonosporaceae</taxon>
        <taxon>Spirilliplanes</taxon>
    </lineage>
</organism>
<evidence type="ECO:0000313" key="3">
    <source>
        <dbReference type="Proteomes" id="UP000652013"/>
    </source>
</evidence>